<dbReference type="Proteomes" id="UP000076512">
    <property type="component" value="Unassembled WGS sequence"/>
</dbReference>
<evidence type="ECO:0000313" key="4">
    <source>
        <dbReference type="Proteomes" id="UP000076512"/>
    </source>
</evidence>
<comment type="caution">
    <text evidence="3">The sequence shown here is derived from an EMBL/GenBank/DDBJ whole genome shotgun (WGS) entry which is preliminary data.</text>
</comment>
<organism evidence="3 4">
    <name type="scientific">Nocardia terpenica</name>
    <dbReference type="NCBI Taxonomy" id="455432"/>
    <lineage>
        <taxon>Bacteria</taxon>
        <taxon>Bacillati</taxon>
        <taxon>Actinomycetota</taxon>
        <taxon>Actinomycetes</taxon>
        <taxon>Mycobacteriales</taxon>
        <taxon>Nocardiaceae</taxon>
        <taxon>Nocardia</taxon>
    </lineage>
</organism>
<name>A0A164J742_9NOCA</name>
<evidence type="ECO:0000256" key="1">
    <source>
        <dbReference type="SAM" id="MobiDB-lite"/>
    </source>
</evidence>
<dbReference type="EMBL" id="LWGR01000016">
    <property type="protein sequence ID" value="KZM70111.1"/>
    <property type="molecule type" value="Genomic_DNA"/>
</dbReference>
<evidence type="ECO:0000313" key="3">
    <source>
        <dbReference type="EMBL" id="KZM70111.1"/>
    </source>
</evidence>
<dbReference type="RefSeq" id="WP_067578389.1">
    <property type="nucleotide sequence ID" value="NZ_JABMCZ010000003.1"/>
</dbReference>
<gene>
    <name evidence="3" type="ORF">AWN90_05950</name>
</gene>
<proteinExistence type="predicted"/>
<protein>
    <submittedName>
        <fullName evidence="3">Porin</fullName>
    </submittedName>
</protein>
<feature type="chain" id="PRO_5007850914" evidence="2">
    <location>
        <begin position="32"/>
        <end position="220"/>
    </location>
</feature>
<dbReference type="Pfam" id="PF09203">
    <property type="entry name" value="MspA"/>
    <property type="match status" value="1"/>
</dbReference>
<dbReference type="OrthoDB" id="4540215at2"/>
<dbReference type="AlphaFoldDB" id="A0A164J742"/>
<reference evidence="3 4" key="1">
    <citation type="submission" date="2016-04" db="EMBL/GenBank/DDBJ databases">
        <authorList>
            <person name="Evans L.H."/>
            <person name="Alamgir A."/>
            <person name="Owens N."/>
            <person name="Weber N.D."/>
            <person name="Virtaneva K."/>
            <person name="Barbian K."/>
            <person name="Babar A."/>
            <person name="Rosenke K."/>
        </authorList>
    </citation>
    <scope>NUCLEOTIDE SEQUENCE [LARGE SCALE GENOMIC DNA]</scope>
    <source>
        <strain evidence="3 4">IFM 0406</strain>
    </source>
</reference>
<keyword evidence="4" id="KW-1185">Reference proteome</keyword>
<dbReference type="Gene3D" id="2.60.40.1650">
    <property type="entry name" value="Porin MspA (Ig-like beta-sandwich domain)"/>
    <property type="match status" value="2"/>
</dbReference>
<accession>A0A164J742</accession>
<sequence length="220" mass="22644">MINRKSAARAAGVSAAATMALGLFSTGAANADTFVQLPGGEITQTLVDGTTVTVRLVNETANINPSMGDTPLHRNVWVSGRAEVETSNAKGGKIYPGYIVGCQVNIAGGKADGNGGAKTDWEGKKPDVNVGAGGSLNLGPGRAGQYNILDLEDADDFGQSEHLSRSKFSGTHGSVTWADETMAVNGCAGYAQARAFVKVKVDTDAVKGIVTLWGQPFSIG</sequence>
<evidence type="ECO:0000256" key="2">
    <source>
        <dbReference type="SAM" id="SignalP"/>
    </source>
</evidence>
<feature type="signal peptide" evidence="2">
    <location>
        <begin position="1"/>
        <end position="31"/>
    </location>
</feature>
<dbReference type="InterPro" id="IPR015286">
    <property type="entry name" value="Porin_fam_mycobact-type"/>
</dbReference>
<keyword evidence="2" id="KW-0732">Signal</keyword>
<feature type="region of interest" description="Disordered" evidence="1">
    <location>
        <begin position="117"/>
        <end position="136"/>
    </location>
</feature>